<dbReference type="Pfam" id="PF05359">
    <property type="entry name" value="DUF748"/>
    <property type="match status" value="1"/>
</dbReference>
<sequence length="1876" mass="207275">MAKPTSNSPPVSPARQPAGSGIPRLLWTLVILLVVVAVLNLFVSIFVPGMVQRWLQARGLEARIEYVNVSLPRLHAHLRNVEMRNEFERGFRVREMSLGLSWWALLRGKIRVRQMDLHGAYMDLESHPGKIHGRVWEIGGWWLDEGPKRPKNWRLEWANATVHDSVVCYLHRPEWTSPTCFRIGKMQVKEFFVSAFREAQEPLNFDIGSEQMIVDNLLAWDELPGNVSQYSLGYQPPAQDSARLPSAEENPTVALVHLHTNDVHFDRPGNHFTMADTHARKFAGCSPARWAEAIPALDRISGHCGSARRLDLEESGQFSFGKEGEISWHRLSGEEVRLRYQNRQLPNWRAETIAISNFDFVRPDKTLAWQSGTAQRFSWCPNAWRNDQQHYCVTAGTLNLPEATRFAWSDGLGMEINNGVLSEGEIEDLVGTAPHPEPLKINELHIGALQYRNKSRRLGLSDASLDVARGCLPGLLWDTPDQCVNLSQLSIGEAFSMQFPRKVAHNGWPAQAWALESGPLSLAHVQFEQRPQAAAMGSAGPRLGDGAELTQLDWARLQITPDKKEVLADDFSLQSLSGCAPNGLLPDRFSPLCARLVALNGAGNFIFRADSAVDDADTQNEGGLRQDGGNALPASPYVILGEFSLEELVFDDHLAATSEQQTGVVLTHLRAGPGLFKRGNNLLEPGEYFAAGEEYWWGSEDSTFAATEVIAGDEGREKGALQNDAGQSTDSSTATRGEAAAIGKYLRTSSTQVELEAIALESLQGCLPGSWQRLVAAENARGDAEADARNDARHDVKGGVPGGQLTPSCFDIRNLQQQQPLQIAYERRSRMPQGDQEGSAFRFKLDAAALNLDHAIVRSASGKSLLSLASLALPEAEIRLQSQPAMAHFNLPGASLAGAAFCLSPERCVELQALGTGDIFTLKYWGDRFFADLNQLALERFSLTGQSSDFTADIRELSSLSMRVDLPPVAFAQADWNFDALQASSINICWPHNADPERGLPQCVRSRDLSSRGDGITVGQVALYGDQSGPPQLDLAQLSIANVGFVQMGGRRSLALNLTDLRLNALRGCGPKDWLAASQLRGDRSAFWAGCLDWGVIALTGDNLISLAGGANAGSGHERLRLGPLQANELRLLPALNQKPSLELAYLQWRGLAWPGGGRLRVADLDAQGGAGCLPSDSSKGGRAKTCIRVGRLQVPGEQTLVVGEANVAFRSTGHITVSDFSLNQGATRRVGFDYLDVDELVVAAGTLSVAEGEIAGLSGCLPEMRFAEKSLAPCFDVGAIVLHSGHRMQLSDLRNPQSMRKLRHVSVDGLRVTQSDFPADLPAPLLMVETLQADLIGFGDGELVSDNLHLGNVHGCLPKGYVPGVRYCLELQDFNASGRFDFTRRELVLDLAQAHRLGINDIGGDRLLELEFAEARQVTYAKERTAVLSLEVANSKLFQRNPRAPEFVNYQWNTQIQHLSLARFVYQPAEKHLAIDSINLLRPRSILARDIEGDLGAWERFRDRTPEADRYQYRRGDIAREANRFRYRIREIYVDQGTFLWLDESERYHAKLPVRHINVLLRGASNYYEDEAATLILRASPGGFSEMHLAGHINLLENNHWDGGLLGYVEGANLIPATPYIARLLGYKILQGQLDAVLTLSVADNKLDALAKMGLEKIKIRRVKDTDHLEMKRSFIPLSFALALLKDGNGDVRIKMPVTGDLYDPDFNFQFVFSELLQRAILESLFAYFTPIGFYSLAKLAWDRFRAERFDDLLFAPGSDQLSSEAMAELNSMVGTMKDNPKARPGICGVATMQDLHAMFPHETQVMGASRETAREFFRDPPRGMREELLELANRRSRNVQLFLIEAGLSQQDFIQCAPDYIGTNSKAPRVEFSN</sequence>
<accession>A0A1Q2M7V6</accession>
<protein>
    <recommendedName>
        <fullName evidence="5">DUF748 domain-containing protein</fullName>
    </recommendedName>
</protein>
<dbReference type="Gene3D" id="3.30.1330.60">
    <property type="entry name" value="OmpA-like domain"/>
    <property type="match status" value="1"/>
</dbReference>
<dbReference type="STRING" id="260552.Mag101_15120"/>
<feature type="transmembrane region" description="Helical" evidence="2">
    <location>
        <begin position="25"/>
        <end position="47"/>
    </location>
</feature>
<reference evidence="3" key="1">
    <citation type="submission" date="2017-02" db="EMBL/GenBank/DDBJ databases">
        <title>Genome of Microbulbifer agarilyticus GP101.</title>
        <authorList>
            <person name="Jung J."/>
            <person name="Bae S.S."/>
            <person name="Baek K."/>
        </authorList>
    </citation>
    <scope>NUCLEOTIDE SEQUENCE [LARGE SCALE GENOMIC DNA]</scope>
    <source>
        <strain evidence="3">GP101</strain>
    </source>
</reference>
<dbReference type="EMBL" id="CP019650">
    <property type="protein sequence ID" value="AQQ68813.1"/>
    <property type="molecule type" value="Genomic_DNA"/>
</dbReference>
<feature type="region of interest" description="Disordered" evidence="1">
    <location>
        <begin position="714"/>
        <end position="736"/>
    </location>
</feature>
<gene>
    <name evidence="3" type="ORF">Mag101_15120</name>
</gene>
<dbReference type="InterPro" id="IPR036737">
    <property type="entry name" value="OmpA-like_sf"/>
</dbReference>
<dbReference type="OrthoDB" id="9757969at2"/>
<evidence type="ECO:0008006" key="5">
    <source>
        <dbReference type="Google" id="ProtNLM"/>
    </source>
</evidence>
<keyword evidence="2" id="KW-0472">Membrane</keyword>
<keyword evidence="2" id="KW-1133">Transmembrane helix</keyword>
<dbReference type="RefSeq" id="WP_077406817.1">
    <property type="nucleotide sequence ID" value="NZ_CP019650.1"/>
</dbReference>
<evidence type="ECO:0000256" key="1">
    <source>
        <dbReference type="SAM" id="MobiDB-lite"/>
    </source>
</evidence>
<evidence type="ECO:0000313" key="4">
    <source>
        <dbReference type="Proteomes" id="UP000188219"/>
    </source>
</evidence>
<dbReference type="KEGG" id="maga:Mag101_15120"/>
<organism evidence="3 4">
    <name type="scientific">Microbulbifer agarilyticus</name>
    <dbReference type="NCBI Taxonomy" id="260552"/>
    <lineage>
        <taxon>Bacteria</taxon>
        <taxon>Pseudomonadati</taxon>
        <taxon>Pseudomonadota</taxon>
        <taxon>Gammaproteobacteria</taxon>
        <taxon>Cellvibrionales</taxon>
        <taxon>Microbulbiferaceae</taxon>
        <taxon>Microbulbifer</taxon>
    </lineage>
</organism>
<dbReference type="InterPro" id="IPR008023">
    <property type="entry name" value="DUF748"/>
</dbReference>
<proteinExistence type="predicted"/>
<evidence type="ECO:0000313" key="3">
    <source>
        <dbReference type="EMBL" id="AQQ68813.1"/>
    </source>
</evidence>
<evidence type="ECO:0000256" key="2">
    <source>
        <dbReference type="SAM" id="Phobius"/>
    </source>
</evidence>
<feature type="compositionally biased region" description="Polar residues" evidence="1">
    <location>
        <begin position="724"/>
        <end position="735"/>
    </location>
</feature>
<dbReference type="Proteomes" id="UP000188219">
    <property type="component" value="Chromosome"/>
</dbReference>
<keyword evidence="4" id="KW-1185">Reference proteome</keyword>
<keyword evidence="2" id="KW-0812">Transmembrane</keyword>
<name>A0A1Q2M7V6_9GAMM</name>